<evidence type="ECO:0000256" key="2">
    <source>
        <dbReference type="ARBA" id="ARBA00023125"/>
    </source>
</evidence>
<organism evidence="5 6">
    <name type="scientific">Brevibacterium yomogidense</name>
    <dbReference type="NCBI Taxonomy" id="946573"/>
    <lineage>
        <taxon>Bacteria</taxon>
        <taxon>Bacillati</taxon>
        <taxon>Actinomycetota</taxon>
        <taxon>Actinomycetes</taxon>
        <taxon>Micrococcales</taxon>
        <taxon>Brevibacteriaceae</taxon>
        <taxon>Brevibacterium</taxon>
    </lineage>
</organism>
<dbReference type="PANTHER" id="PTHR44846:SF1">
    <property type="entry name" value="MANNOSYL-D-GLYCERATE TRANSPORT_METABOLISM SYSTEM REPRESSOR MNGR-RELATED"/>
    <property type="match status" value="1"/>
</dbReference>
<dbReference type="InterPro" id="IPR050679">
    <property type="entry name" value="Bact_HTH_transcr_reg"/>
</dbReference>
<dbReference type="SUPFAM" id="SSF64288">
    <property type="entry name" value="Chorismate lyase-like"/>
    <property type="match status" value="1"/>
</dbReference>
<dbReference type="CDD" id="cd07377">
    <property type="entry name" value="WHTH_GntR"/>
    <property type="match status" value="1"/>
</dbReference>
<feature type="domain" description="HTH gntR-type" evidence="4">
    <location>
        <begin position="9"/>
        <end position="77"/>
    </location>
</feature>
<dbReference type="Pfam" id="PF00392">
    <property type="entry name" value="GntR"/>
    <property type="match status" value="1"/>
</dbReference>
<keyword evidence="1" id="KW-0805">Transcription regulation</keyword>
<dbReference type="GO" id="GO:0003700">
    <property type="term" value="F:DNA-binding transcription factor activity"/>
    <property type="evidence" value="ECO:0007669"/>
    <property type="project" value="InterPro"/>
</dbReference>
<dbReference type="EMBL" id="FWFF01000017">
    <property type="protein sequence ID" value="SLM99074.1"/>
    <property type="molecule type" value="Genomic_DNA"/>
</dbReference>
<dbReference type="InterPro" id="IPR011663">
    <property type="entry name" value="UTRA"/>
</dbReference>
<keyword evidence="6" id="KW-1185">Reference proteome</keyword>
<evidence type="ECO:0000256" key="1">
    <source>
        <dbReference type="ARBA" id="ARBA00023015"/>
    </source>
</evidence>
<dbReference type="Gene3D" id="1.10.10.10">
    <property type="entry name" value="Winged helix-like DNA-binding domain superfamily/Winged helix DNA-binding domain"/>
    <property type="match status" value="1"/>
</dbReference>
<name>A0A1X6XIG4_9MICO</name>
<protein>
    <submittedName>
        <fullName evidence="5">Predicted transcriptional regulator of N-Acetylglucosamine utilization, GntR family</fullName>
    </submittedName>
</protein>
<dbReference type="PRINTS" id="PR00035">
    <property type="entry name" value="HTHGNTR"/>
</dbReference>
<keyword evidence="2" id="KW-0238">DNA-binding</keyword>
<gene>
    <name evidence="5" type="ORF">FM105_10230</name>
</gene>
<dbReference type="Proteomes" id="UP000196581">
    <property type="component" value="Unassembled WGS sequence"/>
</dbReference>
<dbReference type="AlphaFoldDB" id="A0A1X6XIG4"/>
<dbReference type="InterPro" id="IPR036390">
    <property type="entry name" value="WH_DNA-bd_sf"/>
</dbReference>
<dbReference type="GO" id="GO:0003677">
    <property type="term" value="F:DNA binding"/>
    <property type="evidence" value="ECO:0007669"/>
    <property type="project" value="UniProtKB-KW"/>
</dbReference>
<dbReference type="InterPro" id="IPR028978">
    <property type="entry name" value="Chorismate_lyase_/UTRA_dom_sf"/>
</dbReference>
<dbReference type="InterPro" id="IPR000524">
    <property type="entry name" value="Tscrpt_reg_HTH_GntR"/>
</dbReference>
<evidence type="ECO:0000256" key="3">
    <source>
        <dbReference type="ARBA" id="ARBA00023163"/>
    </source>
</evidence>
<reference evidence="6" key="1">
    <citation type="submission" date="2017-02" db="EMBL/GenBank/DDBJ databases">
        <authorList>
            <person name="Dridi B."/>
        </authorList>
    </citation>
    <scope>NUCLEOTIDE SEQUENCE [LARGE SCALE GENOMIC DNA]</scope>
    <source>
        <strain evidence="6">B Co 03.10</strain>
    </source>
</reference>
<sequence>MSTLTLMARAKHVEIREWIEHQIQSGRLSIGDRLPSERELMERFAVSRNPVQTAMSKLVEAGLVQRRRGSGTIVASTGLRSSLLRLLHASTDGPEVEGIHRVVSTRVVAADSHPLAADLFVTGTPVAEMVRIKLDRTGAAIVVERCVVDLTLVPDILNQDLAVLTTAAYYSSHGIDQLHASSVLSAAHLAADDAKQLELDTTTPVVRQLRTLHTGNGLPIERLELLFHPTKLTLEVTQIEH</sequence>
<keyword evidence="3" id="KW-0804">Transcription</keyword>
<proteinExistence type="predicted"/>
<dbReference type="InterPro" id="IPR036388">
    <property type="entry name" value="WH-like_DNA-bd_sf"/>
</dbReference>
<evidence type="ECO:0000313" key="6">
    <source>
        <dbReference type="Proteomes" id="UP000196581"/>
    </source>
</evidence>
<dbReference type="PROSITE" id="PS50949">
    <property type="entry name" value="HTH_GNTR"/>
    <property type="match status" value="1"/>
</dbReference>
<dbReference type="GO" id="GO:0045892">
    <property type="term" value="P:negative regulation of DNA-templated transcription"/>
    <property type="evidence" value="ECO:0007669"/>
    <property type="project" value="TreeGrafter"/>
</dbReference>
<evidence type="ECO:0000259" key="4">
    <source>
        <dbReference type="PROSITE" id="PS50949"/>
    </source>
</evidence>
<dbReference type="SMART" id="SM00345">
    <property type="entry name" value="HTH_GNTR"/>
    <property type="match status" value="1"/>
</dbReference>
<evidence type="ECO:0000313" key="5">
    <source>
        <dbReference type="EMBL" id="SLM99074.1"/>
    </source>
</evidence>
<dbReference type="Pfam" id="PF07702">
    <property type="entry name" value="UTRA"/>
    <property type="match status" value="1"/>
</dbReference>
<accession>A0A1X6XIG4</accession>
<dbReference type="SMART" id="SM00866">
    <property type="entry name" value="UTRA"/>
    <property type="match status" value="1"/>
</dbReference>
<dbReference type="Gene3D" id="3.40.1410.10">
    <property type="entry name" value="Chorismate lyase-like"/>
    <property type="match status" value="1"/>
</dbReference>
<dbReference type="PANTHER" id="PTHR44846">
    <property type="entry name" value="MANNOSYL-D-GLYCERATE TRANSPORT/METABOLISM SYSTEM REPRESSOR MNGR-RELATED"/>
    <property type="match status" value="1"/>
</dbReference>
<dbReference type="SUPFAM" id="SSF46785">
    <property type="entry name" value="Winged helix' DNA-binding domain"/>
    <property type="match status" value="1"/>
</dbReference>